<dbReference type="InterPro" id="IPR006599">
    <property type="entry name" value="CARP_motif"/>
</dbReference>
<feature type="domain" description="C-CAP/cofactor C-like" evidence="8">
    <location>
        <begin position="304"/>
        <end position="419"/>
    </location>
</feature>
<evidence type="ECO:0000256" key="7">
    <source>
        <dbReference type="SAM" id="MobiDB-lite"/>
    </source>
</evidence>
<dbReference type="InterPro" id="IPR012945">
    <property type="entry name" value="Tubulin-bd_cofactor_C_dom"/>
</dbReference>
<dbReference type="GO" id="GO:0051684">
    <property type="term" value="P:maintenance of Golgi location"/>
    <property type="evidence" value="ECO:0007669"/>
    <property type="project" value="TreeGrafter"/>
</dbReference>
<dbReference type="PROSITE" id="PS51329">
    <property type="entry name" value="C_CAP_COFACTOR_C"/>
    <property type="match status" value="1"/>
</dbReference>
<evidence type="ECO:0000256" key="6">
    <source>
        <dbReference type="ARBA" id="ARBA00023212"/>
    </source>
</evidence>
<evidence type="ECO:0000256" key="4">
    <source>
        <dbReference type="ARBA" id="ARBA00017559"/>
    </source>
</evidence>
<evidence type="ECO:0000313" key="10">
    <source>
        <dbReference type="Proteomes" id="UP000472274"/>
    </source>
</evidence>
<dbReference type="PANTHER" id="PTHR16052:SF0">
    <property type="entry name" value="TBCC DOMAIN-CONTAINING PROTEIN 1"/>
    <property type="match status" value="1"/>
</dbReference>
<dbReference type="SMART" id="SM00673">
    <property type="entry name" value="CARP"/>
    <property type="match status" value="2"/>
</dbReference>
<dbReference type="GO" id="GO:0051661">
    <property type="term" value="P:maintenance of centrosome location"/>
    <property type="evidence" value="ECO:0007669"/>
    <property type="project" value="TreeGrafter"/>
</dbReference>
<comment type="similarity">
    <text evidence="3">Belongs to the TBCC family.</text>
</comment>
<dbReference type="Pfam" id="PF07986">
    <property type="entry name" value="TBCC"/>
    <property type="match status" value="1"/>
</dbReference>
<dbReference type="InterPro" id="IPR039589">
    <property type="entry name" value="TBCC1"/>
</dbReference>
<dbReference type="InterPro" id="IPR016098">
    <property type="entry name" value="CAP/MinC_C"/>
</dbReference>
<dbReference type="CTD" id="55171"/>
<dbReference type="AlphaFoldDB" id="A0A674IVA6"/>
<organism evidence="9 10">
    <name type="scientific">Terrapene triunguis</name>
    <name type="common">Three-toed box turtle</name>
    <dbReference type="NCBI Taxonomy" id="2587831"/>
    <lineage>
        <taxon>Eukaryota</taxon>
        <taxon>Metazoa</taxon>
        <taxon>Chordata</taxon>
        <taxon>Craniata</taxon>
        <taxon>Vertebrata</taxon>
        <taxon>Euteleostomi</taxon>
        <taxon>Archelosauria</taxon>
        <taxon>Testudinata</taxon>
        <taxon>Testudines</taxon>
        <taxon>Cryptodira</taxon>
        <taxon>Durocryptodira</taxon>
        <taxon>Testudinoidea</taxon>
        <taxon>Emydidae</taxon>
        <taxon>Terrapene</taxon>
    </lineage>
</organism>
<keyword evidence="5" id="KW-0963">Cytoplasm</keyword>
<dbReference type="Ensembl" id="ENSTMTT00000013330.1">
    <property type="protein sequence ID" value="ENSTMTP00000012885.1"/>
    <property type="gene ID" value="ENSTMTG00000009321.1"/>
</dbReference>
<dbReference type="GO" id="GO:0031616">
    <property type="term" value="C:spindle pole centrosome"/>
    <property type="evidence" value="ECO:0007669"/>
    <property type="project" value="TreeGrafter"/>
</dbReference>
<dbReference type="InterPro" id="IPR017901">
    <property type="entry name" value="C-CAP_CF_C-like"/>
</dbReference>
<dbReference type="GeneTree" id="ENSGT00470000042284"/>
<evidence type="ECO:0000256" key="3">
    <source>
        <dbReference type="ARBA" id="ARBA00008848"/>
    </source>
</evidence>
<evidence type="ECO:0000256" key="1">
    <source>
        <dbReference type="ARBA" id="ARBA00004300"/>
    </source>
</evidence>
<dbReference type="SUPFAM" id="SSF69340">
    <property type="entry name" value="C-terminal domain of adenylylcyclase associated protein"/>
    <property type="match status" value="1"/>
</dbReference>
<dbReference type="GeneID" id="112111086"/>
<dbReference type="InterPro" id="IPR036223">
    <property type="entry name" value="CAP_C_sf"/>
</dbReference>
<sequence length="465" mass="52248">MDQSMVHLWVKTEPFIVGALQIPPPSKFSMHYLRKMSTYVRTRASEGCYPRLFWPMWRHIACGKLQLAKDLAWLYFEIFDSLVERTPEERLEWAEVVSSCTSEEELEKQRNKLSVDTLQFLLFLYIQQLNKISLRTSLIGEEWPSPRDKSQSDNLTGKSTCQNKNWNDYTHQAFVQNHLLDLLELLLDPDQLTASSHSTHGSLVSPEAVRALSFLIEGTVNKTRTVHPLHELALWQPLHVKNGYSKITKAFSFPKLEVWLRACLTGSPFGTSACLKSGKKLAWAQQVEGTTKRAKIACNAHMVPEVHRMVVMSQVYKQTLAKSSDTLVGAHVKIHRCNESFIYLLSPLRSVTIEKCRNSTFVLGPVQTAIHLHSCDNVKVIGICHRLSISSTTGCTFNILTPTHPLILLDGRRHDRNTWGAATCIPEGTESTRAEDTGLAKNCEGGRTNQGSEEAVPGAGGEQIL</sequence>
<evidence type="ECO:0000259" key="8">
    <source>
        <dbReference type="PROSITE" id="PS51329"/>
    </source>
</evidence>
<reference evidence="9" key="1">
    <citation type="submission" date="2025-08" db="UniProtKB">
        <authorList>
            <consortium name="Ensembl"/>
        </authorList>
    </citation>
    <scope>IDENTIFICATION</scope>
</reference>
<dbReference type="Gene3D" id="2.160.20.70">
    <property type="match status" value="1"/>
</dbReference>
<dbReference type="Proteomes" id="UP000472274">
    <property type="component" value="Unplaced"/>
</dbReference>
<keyword evidence="6" id="KW-0206">Cytoskeleton</keyword>
<keyword evidence="10" id="KW-1185">Reference proteome</keyword>
<reference evidence="9" key="2">
    <citation type="submission" date="2025-09" db="UniProtKB">
        <authorList>
            <consortium name="Ensembl"/>
        </authorList>
    </citation>
    <scope>IDENTIFICATION</scope>
</reference>
<proteinExistence type="inferred from homology"/>
<gene>
    <name evidence="9" type="primary">TBCCD1</name>
</gene>
<feature type="region of interest" description="Disordered" evidence="7">
    <location>
        <begin position="432"/>
        <end position="465"/>
    </location>
</feature>
<accession>A0A674IVA6</accession>
<dbReference type="PANTHER" id="PTHR16052">
    <property type="entry name" value="TBCC DOMAIN-CONTAINING PROTEIN 1"/>
    <property type="match status" value="1"/>
</dbReference>
<evidence type="ECO:0000256" key="2">
    <source>
        <dbReference type="ARBA" id="ARBA00004647"/>
    </source>
</evidence>
<comment type="subcellular location">
    <subcellularLocation>
        <location evidence="1">Cytoplasm</location>
        <location evidence="1">Cytoskeleton</location>
        <location evidence="1">Microtubule organizing center</location>
        <location evidence="1">Centrosome</location>
    </subcellularLocation>
    <subcellularLocation>
        <location evidence="2">Cytoplasm</location>
        <location evidence="2">Cytoskeleton</location>
        <location evidence="2">Spindle pole</location>
    </subcellularLocation>
</comment>
<protein>
    <recommendedName>
        <fullName evidence="4">TBCC domain-containing protein 1</fullName>
    </recommendedName>
</protein>
<dbReference type="RefSeq" id="XP_024062134.1">
    <property type="nucleotide sequence ID" value="XM_024206366.3"/>
</dbReference>
<name>A0A674IVA6_9SAUR</name>
<evidence type="ECO:0000256" key="5">
    <source>
        <dbReference type="ARBA" id="ARBA00022490"/>
    </source>
</evidence>
<evidence type="ECO:0000313" key="9">
    <source>
        <dbReference type="Ensembl" id="ENSTMTP00000012885.1"/>
    </source>
</evidence>